<comment type="caution">
    <text evidence="4">The sequence shown here is derived from an EMBL/GenBank/DDBJ whole genome shotgun (WGS) entry which is preliminary data.</text>
</comment>
<dbReference type="EMBL" id="BDUD01000001">
    <property type="protein sequence ID" value="GBG19842.1"/>
    <property type="molecule type" value="Genomic_DNA"/>
</dbReference>
<dbReference type="RefSeq" id="WP_109009592.1">
    <property type="nucleotide sequence ID" value="NZ_BDUD01000001.1"/>
</dbReference>
<accession>A0A2R5FM36</accession>
<feature type="region of interest" description="C-terminal hotdog fold" evidence="2">
    <location>
        <begin position="427"/>
        <end position="572"/>
    </location>
</feature>
<evidence type="ECO:0000259" key="3">
    <source>
        <dbReference type="PROSITE" id="PS52019"/>
    </source>
</evidence>
<dbReference type="CDD" id="cd08953">
    <property type="entry name" value="KR_2_SDR_x"/>
    <property type="match status" value="1"/>
</dbReference>
<dbReference type="Gene3D" id="3.40.50.720">
    <property type="entry name" value="NAD(P)-binding Rossmann-like Domain"/>
    <property type="match status" value="1"/>
</dbReference>
<dbReference type="InterPro" id="IPR049900">
    <property type="entry name" value="PKS_mFAS_DH"/>
</dbReference>
<dbReference type="InterPro" id="IPR013968">
    <property type="entry name" value="PKS_KR"/>
</dbReference>
<dbReference type="Pfam" id="PF14765">
    <property type="entry name" value="PS-DH"/>
    <property type="match status" value="1"/>
</dbReference>
<name>A0A2R5FM36_NOSCO</name>
<dbReference type="PANTHER" id="PTHR43775:SF51">
    <property type="entry name" value="INACTIVE PHENOLPHTHIOCEROL SYNTHESIS POLYKETIDE SYNTHASE TYPE I PKS1-RELATED"/>
    <property type="match status" value="1"/>
</dbReference>
<proteinExistence type="predicted"/>
<evidence type="ECO:0000256" key="2">
    <source>
        <dbReference type="PROSITE-ProRule" id="PRU01363"/>
    </source>
</evidence>
<sequence length="583" mass="65505">MNTNAKIDSSSVILVSGGGRGVTAQCVIQLAKQYQCKFILLGRSKLVKTEPEWAKDCFDEAELKKRIMQDLIAQNEKPTPLKVKQVFNHLLAQREIAKTISTIQQTGGQVEYLSVNITNSSALQAEVAPVVQRLGRITGIIHGAGNLADKLIENKTEEDFDIVYTTKIEGLESLLSCVDPSQLDCIILFSSFVAFYGNPGQSDYALANEILNKTAYLLQRKYPYCRVVSIGWGPWDGGMVTPQLKKVFAQQDIELIPLEVGAQILVDELKSAHNGIAQTLVMSNPIVAQPKQLNSELQSFRVSRQLKLTANPFVYDHVIGGNPVLPAMCSIAWIANTCEQLYPGYKFFSCSNYKVLKGIIFDNTLAREYFLDLKEISKTDTGEIDFEVLLWSESAKAIPHYHYSTKIKVVQHIPSSDTYESFNHSQDPETLRLLPYENGALFHGLSFKGLKRILNITPEKLTAQCCLDKVEIKKQGQFPLQTFNPYTGDILFQCLVVWVRHFDNLASLPLQVQRLEQFKAIPFDEEFYVSVEVISRSETNIFANITAHDAQGQIYVHISQMQVTASARLNLLFLQNYCLAREN</sequence>
<dbReference type="InterPro" id="IPR049551">
    <property type="entry name" value="PKS_DH_C"/>
</dbReference>
<dbReference type="GO" id="GO:0006633">
    <property type="term" value="P:fatty acid biosynthetic process"/>
    <property type="evidence" value="ECO:0007669"/>
    <property type="project" value="TreeGrafter"/>
</dbReference>
<evidence type="ECO:0000313" key="5">
    <source>
        <dbReference type="Proteomes" id="UP000245124"/>
    </source>
</evidence>
<dbReference type="PANTHER" id="PTHR43775">
    <property type="entry name" value="FATTY ACID SYNTHASE"/>
    <property type="match status" value="1"/>
</dbReference>
<dbReference type="OrthoDB" id="9778690at2"/>
<dbReference type="SUPFAM" id="SSF51735">
    <property type="entry name" value="NAD(P)-binding Rossmann-fold domains"/>
    <property type="match status" value="1"/>
</dbReference>
<keyword evidence="5" id="KW-1185">Reference proteome</keyword>
<dbReference type="InterPro" id="IPR050091">
    <property type="entry name" value="PKS_NRPS_Biosynth_Enz"/>
</dbReference>
<keyword evidence="1" id="KW-0808">Transferase</keyword>
<protein>
    <recommendedName>
        <fullName evidence="3">PKS/mFAS DH domain-containing protein</fullName>
    </recommendedName>
</protein>
<dbReference type="AlphaFoldDB" id="A0A2R5FM36"/>
<feature type="active site" description="Proton acceptor; for dehydratase activity" evidence="2">
    <location>
        <position position="317"/>
    </location>
</feature>
<dbReference type="SMART" id="SM00822">
    <property type="entry name" value="PKS_KR"/>
    <property type="match status" value="1"/>
</dbReference>
<organism evidence="4 5">
    <name type="scientific">Nostoc commune NIES-4072</name>
    <dbReference type="NCBI Taxonomy" id="2005467"/>
    <lineage>
        <taxon>Bacteria</taxon>
        <taxon>Bacillati</taxon>
        <taxon>Cyanobacteriota</taxon>
        <taxon>Cyanophyceae</taxon>
        <taxon>Nostocales</taxon>
        <taxon>Nostocaceae</taxon>
        <taxon>Nostoc</taxon>
    </lineage>
</organism>
<dbReference type="Gene3D" id="3.10.129.110">
    <property type="entry name" value="Polyketide synthase dehydratase"/>
    <property type="match status" value="1"/>
</dbReference>
<dbReference type="InterPro" id="IPR036291">
    <property type="entry name" value="NAD(P)-bd_dom_sf"/>
</dbReference>
<reference evidence="4 5" key="1">
    <citation type="submission" date="2017-06" db="EMBL/GenBank/DDBJ databases">
        <title>Genome sequencing of cyanobaciteial culture collection at National Institute for Environmental Studies (NIES).</title>
        <authorList>
            <person name="Hirose Y."/>
            <person name="Shimura Y."/>
            <person name="Fujisawa T."/>
            <person name="Nakamura Y."/>
            <person name="Kawachi M."/>
        </authorList>
    </citation>
    <scope>NUCLEOTIDE SEQUENCE [LARGE SCALE GENOMIC DNA]</scope>
    <source>
        <strain evidence="4 5">NIES-4072</strain>
    </source>
</reference>
<feature type="region of interest" description="N-terminal hotdog fold" evidence="2">
    <location>
        <begin position="284"/>
        <end position="414"/>
    </location>
</feature>
<dbReference type="PROSITE" id="PS52019">
    <property type="entry name" value="PKS_MFAS_DH"/>
    <property type="match status" value="1"/>
</dbReference>
<dbReference type="InterPro" id="IPR042104">
    <property type="entry name" value="PKS_dehydratase_sf"/>
</dbReference>
<dbReference type="Pfam" id="PF08659">
    <property type="entry name" value="KR"/>
    <property type="match status" value="1"/>
</dbReference>
<dbReference type="Proteomes" id="UP000245124">
    <property type="component" value="Unassembled WGS sequence"/>
</dbReference>
<evidence type="ECO:0000313" key="4">
    <source>
        <dbReference type="EMBL" id="GBG19842.1"/>
    </source>
</evidence>
<dbReference type="GO" id="GO:0004312">
    <property type="term" value="F:fatty acid synthase activity"/>
    <property type="evidence" value="ECO:0007669"/>
    <property type="project" value="TreeGrafter"/>
</dbReference>
<feature type="domain" description="PKS/mFAS DH" evidence="3">
    <location>
        <begin position="284"/>
        <end position="572"/>
    </location>
</feature>
<gene>
    <name evidence="4" type="ORF">NIES4072_35110</name>
</gene>
<evidence type="ECO:0000256" key="1">
    <source>
        <dbReference type="ARBA" id="ARBA00022679"/>
    </source>
</evidence>
<feature type="active site" description="Proton donor; for dehydratase activity" evidence="2">
    <location>
        <position position="489"/>
    </location>
</feature>
<dbReference type="InterPro" id="IPR057326">
    <property type="entry name" value="KR_dom"/>
</dbReference>